<feature type="transmembrane region" description="Helical" evidence="2">
    <location>
        <begin position="175"/>
        <end position="197"/>
    </location>
</feature>
<evidence type="ECO:0000256" key="2">
    <source>
        <dbReference type="SAM" id="Phobius"/>
    </source>
</evidence>
<evidence type="ECO:0000256" key="1">
    <source>
        <dbReference type="SAM" id="MobiDB-lite"/>
    </source>
</evidence>
<sequence>MTVTMDRPTHPAPAASVATMALARAETRRMWHSPYYWIGLFLSVALTLVWSWTRMPTWETFHENVGMASLILGAGLLLATHLAAGRDHRAGAEESIRTMPAGPSRRSLALLVTVPIAAVTGAIVYAISLLLLLPTWPVGRFNLWAALVVLVIPAIGAAVGVAVGRLLPHIAAGSLTVVALIAAIFVLLIVGQGPGGVADALFPIPLMVWDFGTSYPFGWHLLYLLGLLTLAVAAVCRPAVPKTSAVVAVVAVLAAGLSVHREAAATPDFIETEEVLQAIAPDKLDCRTEQGVRYCALPGYGGWIEHWREAVEPVAALLPANADRPSVRQIADMFDQKPMTPGYPEMIVGDTWGRIGGWAEDSKERVVRDYVAASVGLLRVEDTGVWDSCDATGQHRVVVAMWMLAQAAPGKNLTVPRVRHSQAEVDAAEMLLAKPREEVLGYLAEHWSEILDLSATGLAGIGVTITPPSAPAGAQTVPDSATAGRDRGVCP</sequence>
<accession>A0ABQ3XJZ7</accession>
<feature type="transmembrane region" description="Helical" evidence="2">
    <location>
        <begin position="107"/>
        <end position="131"/>
    </location>
</feature>
<feature type="region of interest" description="Disordered" evidence="1">
    <location>
        <begin position="468"/>
        <end position="491"/>
    </location>
</feature>
<dbReference type="Proteomes" id="UP000612282">
    <property type="component" value="Unassembled WGS sequence"/>
</dbReference>
<gene>
    <name evidence="3" type="ORF">Aco03nite_072170</name>
</gene>
<reference evidence="3 4" key="1">
    <citation type="submission" date="2021-01" db="EMBL/GenBank/DDBJ databases">
        <title>Whole genome shotgun sequence of Actinoplanes couchii NBRC 106145.</title>
        <authorList>
            <person name="Komaki H."/>
            <person name="Tamura T."/>
        </authorList>
    </citation>
    <scope>NUCLEOTIDE SEQUENCE [LARGE SCALE GENOMIC DNA]</scope>
    <source>
        <strain evidence="3 4">NBRC 106145</strain>
    </source>
</reference>
<proteinExistence type="predicted"/>
<evidence type="ECO:0000313" key="4">
    <source>
        <dbReference type="Proteomes" id="UP000612282"/>
    </source>
</evidence>
<name>A0ABQ3XJZ7_9ACTN</name>
<evidence type="ECO:0008006" key="5">
    <source>
        <dbReference type="Google" id="ProtNLM"/>
    </source>
</evidence>
<evidence type="ECO:0000313" key="3">
    <source>
        <dbReference type="EMBL" id="GID58813.1"/>
    </source>
</evidence>
<comment type="caution">
    <text evidence="3">The sequence shown here is derived from an EMBL/GenBank/DDBJ whole genome shotgun (WGS) entry which is preliminary data.</text>
</comment>
<feature type="transmembrane region" description="Helical" evidence="2">
    <location>
        <begin position="65"/>
        <end position="86"/>
    </location>
</feature>
<keyword evidence="2" id="KW-0812">Transmembrane</keyword>
<protein>
    <recommendedName>
        <fullName evidence="5">ABC transporter permease</fullName>
    </recommendedName>
</protein>
<dbReference type="RefSeq" id="WP_203804030.1">
    <property type="nucleotide sequence ID" value="NZ_BAAAQE010000007.1"/>
</dbReference>
<dbReference type="EMBL" id="BOMG01000090">
    <property type="protein sequence ID" value="GID58813.1"/>
    <property type="molecule type" value="Genomic_DNA"/>
</dbReference>
<keyword evidence="2" id="KW-0472">Membrane</keyword>
<organism evidence="3 4">
    <name type="scientific">Actinoplanes couchii</name>
    <dbReference type="NCBI Taxonomy" id="403638"/>
    <lineage>
        <taxon>Bacteria</taxon>
        <taxon>Bacillati</taxon>
        <taxon>Actinomycetota</taxon>
        <taxon>Actinomycetes</taxon>
        <taxon>Micromonosporales</taxon>
        <taxon>Micromonosporaceae</taxon>
        <taxon>Actinoplanes</taxon>
    </lineage>
</organism>
<feature type="transmembrane region" description="Helical" evidence="2">
    <location>
        <begin position="243"/>
        <end position="260"/>
    </location>
</feature>
<feature type="transmembrane region" description="Helical" evidence="2">
    <location>
        <begin position="143"/>
        <end position="163"/>
    </location>
</feature>
<keyword evidence="4" id="KW-1185">Reference proteome</keyword>
<feature type="transmembrane region" description="Helical" evidence="2">
    <location>
        <begin position="217"/>
        <end position="236"/>
    </location>
</feature>
<keyword evidence="2" id="KW-1133">Transmembrane helix</keyword>
<feature type="transmembrane region" description="Helical" evidence="2">
    <location>
        <begin position="34"/>
        <end position="53"/>
    </location>
</feature>